<protein>
    <submittedName>
        <fullName evidence="4">UDPGP type 1 family protein</fullName>
    </submittedName>
</protein>
<dbReference type="InterPro" id="IPR002618">
    <property type="entry name" value="UDPGP_fam"/>
</dbReference>
<evidence type="ECO:0000313" key="4">
    <source>
        <dbReference type="EMBL" id="MCC2220842.1"/>
    </source>
</evidence>
<dbReference type="GO" id="GO:0003977">
    <property type="term" value="F:UDP-N-acetylglucosamine diphosphorylase activity"/>
    <property type="evidence" value="ECO:0007669"/>
    <property type="project" value="TreeGrafter"/>
</dbReference>
<organism evidence="4 5">
    <name type="scientific">Anthropogastromicrobium aceti</name>
    <dbReference type="NCBI Taxonomy" id="2981768"/>
    <lineage>
        <taxon>Bacteria</taxon>
        <taxon>Bacillati</taxon>
        <taxon>Bacillota</taxon>
        <taxon>Clostridia</taxon>
        <taxon>Lachnospirales</taxon>
        <taxon>Lachnospiraceae</taxon>
        <taxon>Anthropogastromicrobium</taxon>
    </lineage>
</organism>
<dbReference type="RefSeq" id="WP_308731284.1">
    <property type="nucleotide sequence ID" value="NZ_JAJEQN010000007.1"/>
</dbReference>
<gene>
    <name evidence="4" type="ORF">LKD48_04160</name>
</gene>
<evidence type="ECO:0000256" key="1">
    <source>
        <dbReference type="ARBA" id="ARBA00010401"/>
    </source>
</evidence>
<dbReference type="CDD" id="cd04193">
    <property type="entry name" value="UDPGlcNAc_PPase"/>
    <property type="match status" value="1"/>
</dbReference>
<keyword evidence="3" id="KW-0548">Nucleotidyltransferase</keyword>
<keyword evidence="2" id="KW-0808">Transferase</keyword>
<dbReference type="PANTHER" id="PTHR11952:SF2">
    <property type="entry name" value="LD24639P"/>
    <property type="match status" value="1"/>
</dbReference>
<evidence type="ECO:0000256" key="3">
    <source>
        <dbReference type="ARBA" id="ARBA00022695"/>
    </source>
</evidence>
<dbReference type="Pfam" id="PF01704">
    <property type="entry name" value="UDPGP"/>
    <property type="match status" value="1"/>
</dbReference>
<dbReference type="Proteomes" id="UP001198200">
    <property type="component" value="Unassembled WGS sequence"/>
</dbReference>
<keyword evidence="5" id="KW-1185">Reference proteome</keyword>
<dbReference type="AlphaFoldDB" id="A0AAE3JCI6"/>
<dbReference type="InterPro" id="IPR039741">
    <property type="entry name" value="UDP-sugar_pyrophosphorylase"/>
</dbReference>
<comment type="caution">
    <text evidence="4">The sequence shown here is derived from an EMBL/GenBank/DDBJ whole genome shotgun (WGS) entry which is preliminary data.</text>
</comment>
<dbReference type="Gene3D" id="3.90.550.10">
    <property type="entry name" value="Spore Coat Polysaccharide Biosynthesis Protein SpsA, Chain A"/>
    <property type="match status" value="1"/>
</dbReference>
<name>A0AAE3JCI6_9FIRM</name>
<dbReference type="GO" id="GO:0006048">
    <property type="term" value="P:UDP-N-acetylglucosamine biosynthetic process"/>
    <property type="evidence" value="ECO:0007669"/>
    <property type="project" value="TreeGrafter"/>
</dbReference>
<dbReference type="SUPFAM" id="SSF53448">
    <property type="entry name" value="Nucleotide-diphospho-sugar transferases"/>
    <property type="match status" value="1"/>
</dbReference>
<proteinExistence type="inferred from homology"/>
<sequence>MTKQDAINLLTQKDQMQLLSFYDTLTPEQQENLLAQIEGIDWSLLDVLKTHETVNARGTFAPLSAMELSQIDANRAHLEEVGLQAIREGKVAAVLLAGGQGTRLGFDKPKGMYNIGVTRELYIFECLINNVMEIVKKAGAWIPFYIMTSDKNYDDTTAFLKEKNYFGYNAKYIHFFKQEMAPSVDYNGKLLMEAPDRLSLSPNGNGGWFSSLCRYGYDKQMKEAGVEWLTAFAVDNVLQRINDPAFVGAVIDSGCDCGGMVVRKADPNERVGVLCTEDGKPSIVEYYEMTEDMIHLKDENGNLLYNFGVILNYMFNLDRLTEIKSKRLPLHIVEKKIPYIDGDGNLIKPTTPNGYKFESLILDMIHMMDSCCPFEVEREKAFAPVKNPTGVDSVESARKLLEKNGVTL</sequence>
<evidence type="ECO:0000256" key="2">
    <source>
        <dbReference type="ARBA" id="ARBA00022679"/>
    </source>
</evidence>
<dbReference type="PANTHER" id="PTHR11952">
    <property type="entry name" value="UDP- GLUCOSE PYROPHOSPHORYLASE"/>
    <property type="match status" value="1"/>
</dbReference>
<accession>A0AAE3JCI6</accession>
<dbReference type="EMBL" id="JAJEQN010000007">
    <property type="protein sequence ID" value="MCC2220842.1"/>
    <property type="molecule type" value="Genomic_DNA"/>
</dbReference>
<comment type="similarity">
    <text evidence="1">Belongs to the UDPGP type 1 family.</text>
</comment>
<reference evidence="4 5" key="1">
    <citation type="submission" date="2021-10" db="EMBL/GenBank/DDBJ databases">
        <title>Anaerobic single-cell dispensing facilitates the cultivation of human gut bacteria.</title>
        <authorList>
            <person name="Afrizal A."/>
        </authorList>
    </citation>
    <scope>NUCLEOTIDE SEQUENCE [LARGE SCALE GENOMIC DNA]</scope>
    <source>
        <strain evidence="4 5">CLA-AA-H224</strain>
    </source>
</reference>
<dbReference type="InterPro" id="IPR029044">
    <property type="entry name" value="Nucleotide-diphossugar_trans"/>
</dbReference>
<evidence type="ECO:0000313" key="5">
    <source>
        <dbReference type="Proteomes" id="UP001198200"/>
    </source>
</evidence>